<keyword evidence="3" id="KW-1185">Reference proteome</keyword>
<evidence type="ECO:0008006" key="4">
    <source>
        <dbReference type="Google" id="ProtNLM"/>
    </source>
</evidence>
<name>A0A7J7G329_CAMSI</name>
<dbReference type="Pfam" id="PF00560">
    <property type="entry name" value="LRR_1"/>
    <property type="match status" value="2"/>
</dbReference>
<dbReference type="EMBL" id="JACBKZ010000013">
    <property type="protein sequence ID" value="KAF5934917.1"/>
    <property type="molecule type" value="Genomic_DNA"/>
</dbReference>
<organism evidence="2 3">
    <name type="scientific">Camellia sinensis</name>
    <name type="common">Tea plant</name>
    <name type="synonym">Thea sinensis</name>
    <dbReference type="NCBI Taxonomy" id="4442"/>
    <lineage>
        <taxon>Eukaryota</taxon>
        <taxon>Viridiplantae</taxon>
        <taxon>Streptophyta</taxon>
        <taxon>Embryophyta</taxon>
        <taxon>Tracheophyta</taxon>
        <taxon>Spermatophyta</taxon>
        <taxon>Magnoliopsida</taxon>
        <taxon>eudicotyledons</taxon>
        <taxon>Gunneridae</taxon>
        <taxon>Pentapetalae</taxon>
        <taxon>asterids</taxon>
        <taxon>Ericales</taxon>
        <taxon>Theaceae</taxon>
        <taxon>Camellia</taxon>
    </lineage>
</organism>
<dbReference type="PANTHER" id="PTHR48054">
    <property type="entry name" value="RECEPTOR KINASE-LIKE PROTEIN XA21"/>
    <property type="match status" value="1"/>
</dbReference>
<keyword evidence="1" id="KW-1133">Transmembrane helix</keyword>
<dbReference type="Proteomes" id="UP000593564">
    <property type="component" value="Unassembled WGS sequence"/>
</dbReference>
<protein>
    <recommendedName>
        <fullName evidence="4">Leucine-rich repeat-containing N-terminal plant-type domain-containing protein</fullName>
    </recommendedName>
</protein>
<evidence type="ECO:0000313" key="2">
    <source>
        <dbReference type="EMBL" id="KAF5934917.1"/>
    </source>
</evidence>
<keyword evidence="1" id="KW-0472">Membrane</keyword>
<evidence type="ECO:0000256" key="1">
    <source>
        <dbReference type="SAM" id="Phobius"/>
    </source>
</evidence>
<dbReference type="AlphaFoldDB" id="A0A7J7G329"/>
<reference evidence="2 3" key="2">
    <citation type="submission" date="2020-07" db="EMBL/GenBank/DDBJ databases">
        <title>Genome assembly of wild tea tree DASZ reveals pedigree and selection history of tea varieties.</title>
        <authorList>
            <person name="Zhang W."/>
        </authorList>
    </citation>
    <scope>NUCLEOTIDE SEQUENCE [LARGE SCALE GENOMIC DNA]</scope>
    <source>
        <strain evidence="3">cv. G240</strain>
        <tissue evidence="2">Leaf</tissue>
    </source>
</reference>
<dbReference type="PANTHER" id="PTHR48054:SF82">
    <property type="entry name" value="LRR RECEPTOR-LIKE SERINE_THREONINE-PROTEIN KINASE FLS2"/>
    <property type="match status" value="1"/>
</dbReference>
<accession>A0A7J7G329</accession>
<dbReference type="SUPFAM" id="SSF52058">
    <property type="entry name" value="L domain-like"/>
    <property type="match status" value="1"/>
</dbReference>
<evidence type="ECO:0000313" key="3">
    <source>
        <dbReference type="Proteomes" id="UP000593564"/>
    </source>
</evidence>
<reference evidence="3" key="1">
    <citation type="journal article" date="2020" name="Nat. Commun.">
        <title>Genome assembly of wild tea tree DASZ reveals pedigree and selection history of tea varieties.</title>
        <authorList>
            <person name="Zhang W."/>
            <person name="Zhang Y."/>
            <person name="Qiu H."/>
            <person name="Guo Y."/>
            <person name="Wan H."/>
            <person name="Zhang X."/>
            <person name="Scossa F."/>
            <person name="Alseekh S."/>
            <person name="Zhang Q."/>
            <person name="Wang P."/>
            <person name="Xu L."/>
            <person name="Schmidt M.H."/>
            <person name="Jia X."/>
            <person name="Li D."/>
            <person name="Zhu A."/>
            <person name="Guo F."/>
            <person name="Chen W."/>
            <person name="Ni D."/>
            <person name="Usadel B."/>
            <person name="Fernie A.R."/>
            <person name="Wen W."/>
        </authorList>
    </citation>
    <scope>NUCLEOTIDE SEQUENCE [LARGE SCALE GENOMIC DNA]</scope>
    <source>
        <strain evidence="3">cv. G240</strain>
    </source>
</reference>
<comment type="caution">
    <text evidence="2">The sequence shown here is derived from an EMBL/GenBank/DDBJ whole genome shotgun (WGS) entry which is preliminary data.</text>
</comment>
<dbReference type="Gene3D" id="3.80.10.10">
    <property type="entry name" value="Ribonuclease Inhibitor"/>
    <property type="match status" value="1"/>
</dbReference>
<gene>
    <name evidence="2" type="ORF">HYC85_026046</name>
</gene>
<feature type="transmembrane region" description="Helical" evidence="1">
    <location>
        <begin position="71"/>
        <end position="92"/>
    </location>
</feature>
<proteinExistence type="predicted"/>
<sequence>MLIVRVHSNCLSGSIPAGLWTSSNLTILMLSDNLFTGQLPRTLGPSLRRLDISNNKFSGELPPGLSSLKHLIVFSASNNFFSGTIVFFYWAVAHPLWEHHFQVQGVTTWYQSVPGSNTLGTWEVISITMGSSRLIET</sequence>
<keyword evidence="1" id="KW-0812">Transmembrane</keyword>
<dbReference type="InterPro" id="IPR032675">
    <property type="entry name" value="LRR_dom_sf"/>
</dbReference>
<dbReference type="InterPro" id="IPR001611">
    <property type="entry name" value="Leu-rich_rpt"/>
</dbReference>
<dbReference type="InterPro" id="IPR052592">
    <property type="entry name" value="LRR-RLK"/>
</dbReference>